<keyword evidence="9" id="KW-0349">Heme</keyword>
<dbReference type="InterPro" id="IPR014312">
    <property type="entry name" value="Succ_DH_anchor"/>
</dbReference>
<keyword evidence="19" id="KW-1185">Reference proteome</keyword>
<keyword evidence="11" id="KW-0479">Metal-binding</keyword>
<evidence type="ECO:0000256" key="16">
    <source>
        <dbReference type="SAM" id="MobiDB-lite"/>
    </source>
</evidence>
<evidence type="ECO:0000256" key="10">
    <source>
        <dbReference type="ARBA" id="ARBA00022692"/>
    </source>
</evidence>
<feature type="region of interest" description="Disordered" evidence="16">
    <location>
        <begin position="1"/>
        <end position="20"/>
    </location>
</feature>
<dbReference type="EMBL" id="APGJ01000007">
    <property type="protein sequence ID" value="EYD70663.1"/>
    <property type="molecule type" value="Genomic_DNA"/>
</dbReference>
<comment type="cofactor">
    <cofactor evidence="1">
        <name>heme</name>
        <dbReference type="ChEBI" id="CHEBI:30413"/>
    </cofactor>
</comment>
<evidence type="ECO:0000256" key="12">
    <source>
        <dbReference type="ARBA" id="ARBA00022982"/>
    </source>
</evidence>
<evidence type="ECO:0000313" key="18">
    <source>
        <dbReference type="EMBL" id="EYD70663.1"/>
    </source>
</evidence>
<evidence type="ECO:0000256" key="14">
    <source>
        <dbReference type="ARBA" id="ARBA00023004"/>
    </source>
</evidence>
<evidence type="ECO:0000256" key="5">
    <source>
        <dbReference type="ARBA" id="ARBA00011558"/>
    </source>
</evidence>
<dbReference type="RefSeq" id="WP_017929247.1">
    <property type="nucleotide sequence ID" value="NZ_KB823000.1"/>
</dbReference>
<comment type="subunit">
    <text evidence="5">Part of an enzyme complex containing four subunits: a flavoprotein, an iron-sulfur protein, plus two membrane-anchoring proteins, SdhC and SdhD.</text>
</comment>
<dbReference type="HOGENOM" id="CLU_151315_0_1_5"/>
<dbReference type="GO" id="GO:0020037">
    <property type="term" value="F:heme binding"/>
    <property type="evidence" value="ECO:0007669"/>
    <property type="project" value="InterPro"/>
</dbReference>
<evidence type="ECO:0000313" key="19">
    <source>
        <dbReference type="Proteomes" id="UP000025047"/>
    </source>
</evidence>
<name>A0A017H951_9RHOB</name>
<evidence type="ECO:0000256" key="7">
    <source>
        <dbReference type="ARBA" id="ARBA00022448"/>
    </source>
</evidence>
<proteinExistence type="predicted"/>
<evidence type="ECO:0000256" key="3">
    <source>
        <dbReference type="ARBA" id="ARBA00004141"/>
    </source>
</evidence>
<feature type="transmembrane region" description="Helical" evidence="17">
    <location>
        <begin position="58"/>
        <end position="77"/>
    </location>
</feature>
<dbReference type="OrthoDB" id="9809280at2"/>
<dbReference type="InterPro" id="IPR000701">
    <property type="entry name" value="SuccDH_FuR_B_TM-su"/>
</dbReference>
<feature type="transmembrane region" description="Helical" evidence="17">
    <location>
        <begin position="31"/>
        <end position="52"/>
    </location>
</feature>
<dbReference type="eggNOG" id="COG2142">
    <property type="taxonomic scope" value="Bacteria"/>
</dbReference>
<dbReference type="Gene3D" id="1.20.1300.10">
    <property type="entry name" value="Fumarate reductase/succinate dehydrogenase, transmembrane subunit"/>
    <property type="match status" value="1"/>
</dbReference>
<sequence length="123" mass="13579">MAYLTDRKRAHGLGSSHSGTRRHWRMSMSSIALAILIPLFVFTFGAVLGGTYEEVVIYYQRPIPAAIAVLTFIVGFWHFRTGAQVMIEDYSQGFTRRALIVGVTCLSYALAAIGVLALIRLAL</sequence>
<keyword evidence="15 17" id="KW-0472">Membrane</keyword>
<dbReference type="GO" id="GO:0006099">
    <property type="term" value="P:tricarboxylic acid cycle"/>
    <property type="evidence" value="ECO:0007669"/>
    <property type="project" value="UniProtKB-UniPathway"/>
</dbReference>
<dbReference type="GO" id="GO:0016020">
    <property type="term" value="C:membrane"/>
    <property type="evidence" value="ECO:0007669"/>
    <property type="project" value="UniProtKB-SubCell"/>
</dbReference>
<dbReference type="STRING" id="1122180.Lokhon_02304"/>
<dbReference type="AlphaFoldDB" id="A0A017H951"/>
<comment type="subcellular location">
    <subcellularLocation>
        <location evidence="3">Membrane</location>
        <topology evidence="3">Multi-pass membrane protein</topology>
    </subcellularLocation>
</comment>
<evidence type="ECO:0000256" key="6">
    <source>
        <dbReference type="ARBA" id="ARBA00019425"/>
    </source>
</evidence>
<comment type="caution">
    <text evidence="18">The sequence shown here is derived from an EMBL/GenBank/DDBJ whole genome shotgun (WGS) entry which is preliminary data.</text>
</comment>
<evidence type="ECO:0000256" key="9">
    <source>
        <dbReference type="ARBA" id="ARBA00022617"/>
    </source>
</evidence>
<reference evidence="18 19" key="1">
    <citation type="submission" date="2013-03" db="EMBL/GenBank/DDBJ databases">
        <authorList>
            <person name="Fiebig A."/>
            <person name="Goeker M."/>
            <person name="Klenk H.-P.P."/>
        </authorList>
    </citation>
    <scope>NUCLEOTIDE SEQUENCE [LARGE SCALE GENOMIC DNA]</scope>
    <source>
        <strain evidence="18 19">DSM 17492</strain>
    </source>
</reference>
<keyword evidence="8" id="KW-0816">Tricarboxylic acid cycle</keyword>
<dbReference type="Pfam" id="PF01127">
    <property type="entry name" value="Sdh_cyt"/>
    <property type="match status" value="1"/>
</dbReference>
<evidence type="ECO:0000256" key="4">
    <source>
        <dbReference type="ARBA" id="ARBA00005163"/>
    </source>
</evidence>
<dbReference type="PATRIC" id="fig|1122180.6.peg.2282"/>
<dbReference type="SUPFAM" id="SSF81343">
    <property type="entry name" value="Fumarate reductase respiratory complex transmembrane subunits"/>
    <property type="match status" value="1"/>
</dbReference>
<comment type="pathway">
    <text evidence="4">Carbohydrate metabolism; tricarboxylic acid cycle.</text>
</comment>
<dbReference type="NCBIfam" id="TIGR02968">
    <property type="entry name" value="succ_dehyd_anc"/>
    <property type="match status" value="1"/>
</dbReference>
<dbReference type="Proteomes" id="UP000025047">
    <property type="component" value="Unassembled WGS sequence"/>
</dbReference>
<dbReference type="UniPathway" id="UPA00223"/>
<keyword evidence="7" id="KW-0813">Transport</keyword>
<dbReference type="InterPro" id="IPR034804">
    <property type="entry name" value="SQR/QFR_C/D"/>
</dbReference>
<evidence type="ECO:0000256" key="15">
    <source>
        <dbReference type="ARBA" id="ARBA00023136"/>
    </source>
</evidence>
<evidence type="ECO:0000256" key="8">
    <source>
        <dbReference type="ARBA" id="ARBA00022532"/>
    </source>
</evidence>
<dbReference type="GO" id="GO:0046872">
    <property type="term" value="F:metal ion binding"/>
    <property type="evidence" value="ECO:0007669"/>
    <property type="project" value="UniProtKB-KW"/>
</dbReference>
<keyword evidence="13 17" id="KW-1133">Transmembrane helix</keyword>
<evidence type="ECO:0000256" key="2">
    <source>
        <dbReference type="ARBA" id="ARBA00004050"/>
    </source>
</evidence>
<comment type="function">
    <text evidence="2">Membrane-anchoring subunit of succinate dehydrogenase (SDH).</text>
</comment>
<dbReference type="CDD" id="cd03495">
    <property type="entry name" value="SQR_TypeC_SdhD_like"/>
    <property type="match status" value="1"/>
</dbReference>
<keyword evidence="12" id="KW-0249">Electron transport</keyword>
<protein>
    <recommendedName>
        <fullName evidence="6">Succinate dehydrogenase hydrophobic membrane anchor subunit</fullName>
    </recommendedName>
</protein>
<organism evidence="18 19">
    <name type="scientific">Limimaricola hongkongensis DSM 17492</name>
    <dbReference type="NCBI Taxonomy" id="1122180"/>
    <lineage>
        <taxon>Bacteria</taxon>
        <taxon>Pseudomonadati</taxon>
        <taxon>Pseudomonadota</taxon>
        <taxon>Alphaproteobacteria</taxon>
        <taxon>Rhodobacterales</taxon>
        <taxon>Paracoccaceae</taxon>
        <taxon>Limimaricola</taxon>
    </lineage>
</organism>
<evidence type="ECO:0000256" key="11">
    <source>
        <dbReference type="ARBA" id="ARBA00022723"/>
    </source>
</evidence>
<accession>A0A017H951</accession>
<feature type="transmembrane region" description="Helical" evidence="17">
    <location>
        <begin position="98"/>
        <end position="119"/>
    </location>
</feature>
<gene>
    <name evidence="18" type="ORF">Lokhon_02304</name>
</gene>
<evidence type="ECO:0000256" key="1">
    <source>
        <dbReference type="ARBA" id="ARBA00001971"/>
    </source>
</evidence>
<evidence type="ECO:0000256" key="13">
    <source>
        <dbReference type="ARBA" id="ARBA00022989"/>
    </source>
</evidence>
<evidence type="ECO:0000256" key="17">
    <source>
        <dbReference type="SAM" id="Phobius"/>
    </source>
</evidence>
<keyword evidence="10 17" id="KW-0812">Transmembrane</keyword>
<keyword evidence="14" id="KW-0408">Iron</keyword>